<dbReference type="AlphaFoldDB" id="A0A1I2Y2U2"/>
<dbReference type="SMART" id="SM00347">
    <property type="entry name" value="HTH_MARR"/>
    <property type="match status" value="1"/>
</dbReference>
<reference evidence="2 3" key="1">
    <citation type="submission" date="2016-10" db="EMBL/GenBank/DDBJ databases">
        <authorList>
            <person name="de Groot N.N."/>
        </authorList>
    </citation>
    <scope>NUCLEOTIDE SEQUENCE [LARGE SCALE GENOMIC DNA]</scope>
    <source>
        <strain evidence="2 3">CGMCC 1.6848</strain>
    </source>
</reference>
<proteinExistence type="predicted"/>
<keyword evidence="3" id="KW-1185">Reference proteome</keyword>
<accession>A0A1I2Y2U2</accession>
<dbReference type="PRINTS" id="PR00598">
    <property type="entry name" value="HTHMARR"/>
</dbReference>
<dbReference type="InterPro" id="IPR039422">
    <property type="entry name" value="MarR/SlyA-like"/>
</dbReference>
<dbReference type="Proteomes" id="UP000199040">
    <property type="component" value="Unassembled WGS sequence"/>
</dbReference>
<dbReference type="EMBL" id="FOPY01000001">
    <property type="protein sequence ID" value="SFH19266.1"/>
    <property type="molecule type" value="Genomic_DNA"/>
</dbReference>
<evidence type="ECO:0000313" key="2">
    <source>
        <dbReference type="EMBL" id="SFH19266.1"/>
    </source>
</evidence>
<dbReference type="PROSITE" id="PS50995">
    <property type="entry name" value="HTH_MARR_2"/>
    <property type="match status" value="1"/>
</dbReference>
<organism evidence="2 3">
    <name type="scientific">Modicisalibacter xianhensis</name>
    <dbReference type="NCBI Taxonomy" id="442341"/>
    <lineage>
        <taxon>Bacteria</taxon>
        <taxon>Pseudomonadati</taxon>
        <taxon>Pseudomonadota</taxon>
        <taxon>Gammaproteobacteria</taxon>
        <taxon>Oceanospirillales</taxon>
        <taxon>Halomonadaceae</taxon>
        <taxon>Modicisalibacter</taxon>
    </lineage>
</organism>
<dbReference type="PANTHER" id="PTHR33164">
    <property type="entry name" value="TRANSCRIPTIONAL REGULATOR, MARR FAMILY"/>
    <property type="match status" value="1"/>
</dbReference>
<protein>
    <submittedName>
        <fullName evidence="2">Winged helix DNA-binding domain-containing protein</fullName>
    </submittedName>
</protein>
<dbReference type="GO" id="GO:0003700">
    <property type="term" value="F:DNA-binding transcription factor activity"/>
    <property type="evidence" value="ECO:0007669"/>
    <property type="project" value="InterPro"/>
</dbReference>
<name>A0A1I2Y2U2_9GAMM</name>
<evidence type="ECO:0000313" key="3">
    <source>
        <dbReference type="Proteomes" id="UP000199040"/>
    </source>
</evidence>
<evidence type="ECO:0000259" key="1">
    <source>
        <dbReference type="PROSITE" id="PS50995"/>
    </source>
</evidence>
<dbReference type="InterPro" id="IPR036390">
    <property type="entry name" value="WH_DNA-bd_sf"/>
</dbReference>
<dbReference type="InterPro" id="IPR036388">
    <property type="entry name" value="WH-like_DNA-bd_sf"/>
</dbReference>
<dbReference type="GO" id="GO:0003677">
    <property type="term" value="F:DNA binding"/>
    <property type="evidence" value="ECO:0007669"/>
    <property type="project" value="UniProtKB-KW"/>
</dbReference>
<dbReference type="SUPFAM" id="SSF46785">
    <property type="entry name" value="Winged helix' DNA-binding domain"/>
    <property type="match status" value="1"/>
</dbReference>
<dbReference type="Gene3D" id="1.10.10.10">
    <property type="entry name" value="Winged helix-like DNA-binding domain superfamily/Winged helix DNA-binding domain"/>
    <property type="match status" value="1"/>
</dbReference>
<gene>
    <name evidence="2" type="ORF">SAMN04487959_101168</name>
</gene>
<dbReference type="STRING" id="442341.SAMN04487959_101168"/>
<dbReference type="PANTHER" id="PTHR33164:SF104">
    <property type="entry name" value="TRANSCRIPTIONAL REGULATORY PROTEIN"/>
    <property type="match status" value="1"/>
</dbReference>
<dbReference type="Pfam" id="PF01047">
    <property type="entry name" value="MarR"/>
    <property type="match status" value="1"/>
</dbReference>
<dbReference type="InterPro" id="IPR000835">
    <property type="entry name" value="HTH_MarR-typ"/>
</dbReference>
<feature type="domain" description="HTH marR-type" evidence="1">
    <location>
        <begin position="1"/>
        <end position="100"/>
    </location>
</feature>
<keyword evidence="2" id="KW-0238">DNA-binding</keyword>
<sequence length="105" mass="11951">MPSGKQGELFRPIHLRHVRGPHDHFWRNDHRLDRLEKAGLIKRAPNPEDRRGTHVSLTEEGLDTIDRIVPLHVENETQALAGLSREEQETLDRLLGKLIAGLDAS</sequence>
<dbReference type="GO" id="GO:0006950">
    <property type="term" value="P:response to stress"/>
    <property type="evidence" value="ECO:0007669"/>
    <property type="project" value="TreeGrafter"/>
</dbReference>